<name>A0ABR1VVR3_9PEZI</name>
<gene>
    <name evidence="1" type="ORF">PG994_004837</name>
</gene>
<sequence>MCVIDSKPVFCQKCRRIGKIVVNEISTCTECPEENGEYKHFLCPELQETVLPPLQGTCEICDPNHGIPWGDWK</sequence>
<dbReference type="GeneID" id="92089309"/>
<dbReference type="Proteomes" id="UP001480595">
    <property type="component" value="Unassembled WGS sequence"/>
</dbReference>
<dbReference type="EMBL" id="JAQQWL010000005">
    <property type="protein sequence ID" value="KAK8073938.1"/>
    <property type="molecule type" value="Genomic_DNA"/>
</dbReference>
<accession>A0ABR1VVR3</accession>
<proteinExistence type="predicted"/>
<dbReference type="RefSeq" id="XP_066718413.1">
    <property type="nucleotide sequence ID" value="XM_066856246.1"/>
</dbReference>
<comment type="caution">
    <text evidence="1">The sequence shown here is derived from an EMBL/GenBank/DDBJ whole genome shotgun (WGS) entry which is preliminary data.</text>
</comment>
<keyword evidence="2" id="KW-1185">Reference proteome</keyword>
<evidence type="ECO:0000313" key="1">
    <source>
        <dbReference type="EMBL" id="KAK8073938.1"/>
    </source>
</evidence>
<evidence type="ECO:0000313" key="2">
    <source>
        <dbReference type="Proteomes" id="UP001480595"/>
    </source>
</evidence>
<reference evidence="1 2" key="1">
    <citation type="submission" date="2023-01" db="EMBL/GenBank/DDBJ databases">
        <title>Analysis of 21 Apiospora genomes using comparative genomics revels a genus with tremendous synthesis potential of carbohydrate active enzymes and secondary metabolites.</title>
        <authorList>
            <person name="Sorensen T."/>
        </authorList>
    </citation>
    <scope>NUCLEOTIDE SEQUENCE [LARGE SCALE GENOMIC DNA]</scope>
    <source>
        <strain evidence="1 2">CBS 135458</strain>
    </source>
</reference>
<organism evidence="1 2">
    <name type="scientific">Apiospora phragmitis</name>
    <dbReference type="NCBI Taxonomy" id="2905665"/>
    <lineage>
        <taxon>Eukaryota</taxon>
        <taxon>Fungi</taxon>
        <taxon>Dikarya</taxon>
        <taxon>Ascomycota</taxon>
        <taxon>Pezizomycotina</taxon>
        <taxon>Sordariomycetes</taxon>
        <taxon>Xylariomycetidae</taxon>
        <taxon>Amphisphaeriales</taxon>
        <taxon>Apiosporaceae</taxon>
        <taxon>Apiospora</taxon>
    </lineage>
</organism>
<protein>
    <submittedName>
        <fullName evidence="1">Uncharacterized protein</fullName>
    </submittedName>
</protein>